<dbReference type="InterPro" id="IPR036259">
    <property type="entry name" value="MFS_trans_sf"/>
</dbReference>
<comment type="caution">
    <text evidence="8">The sequence shown here is derived from an EMBL/GenBank/DDBJ whole genome shotgun (WGS) entry which is preliminary data.</text>
</comment>
<dbReference type="EMBL" id="JAWHQM010000059">
    <property type="protein sequence ID" value="KAK5635927.1"/>
    <property type="molecule type" value="Genomic_DNA"/>
</dbReference>
<sequence length="103" mass="11392">MIMANNVSGHYKRSVSSALQIGFGNVGGIVASNIFLQSEAPRYTTGYGVSLSFLGLCALSSTVLFFGIKRENKKRGRGERDYRLEKDDAHNMGDDHPSWRFTS</sequence>
<dbReference type="GO" id="GO:0022857">
    <property type="term" value="F:transmembrane transporter activity"/>
    <property type="evidence" value="ECO:0007669"/>
    <property type="project" value="TreeGrafter"/>
</dbReference>
<dbReference type="SUPFAM" id="SSF103473">
    <property type="entry name" value="MFS general substrate transporter"/>
    <property type="match status" value="1"/>
</dbReference>
<gene>
    <name evidence="8" type="ORF">RRF57_011638</name>
</gene>
<feature type="region of interest" description="Disordered" evidence="6">
    <location>
        <begin position="74"/>
        <end position="103"/>
    </location>
</feature>
<name>A0AAN7ZA58_9PEZI</name>
<keyword evidence="3 7" id="KW-0812">Transmembrane</keyword>
<feature type="transmembrane region" description="Helical" evidence="7">
    <location>
        <begin position="48"/>
        <end position="68"/>
    </location>
</feature>
<dbReference type="Proteomes" id="UP001305414">
    <property type="component" value="Unassembled WGS sequence"/>
</dbReference>
<evidence type="ECO:0008006" key="10">
    <source>
        <dbReference type="Google" id="ProtNLM"/>
    </source>
</evidence>
<reference evidence="8 9" key="1">
    <citation type="submission" date="2023-10" db="EMBL/GenBank/DDBJ databases">
        <title>Draft genome sequence of Xylaria bambusicola isolate GMP-LS, the root and basal stem rot pathogen of sugarcane in Indonesia.</title>
        <authorList>
            <person name="Selvaraj P."/>
            <person name="Muralishankar V."/>
            <person name="Muruganantham S."/>
            <person name="Sp S."/>
            <person name="Haryani S."/>
            <person name="Lau K.J.X."/>
            <person name="Naqvi N.I."/>
        </authorList>
    </citation>
    <scope>NUCLEOTIDE SEQUENCE [LARGE SCALE GENOMIC DNA]</scope>
    <source>
        <strain evidence="8">GMP-LS</strain>
    </source>
</reference>
<keyword evidence="4 7" id="KW-1133">Transmembrane helix</keyword>
<evidence type="ECO:0000256" key="4">
    <source>
        <dbReference type="ARBA" id="ARBA00022989"/>
    </source>
</evidence>
<keyword evidence="5 7" id="KW-0472">Membrane</keyword>
<evidence type="ECO:0000313" key="9">
    <source>
        <dbReference type="Proteomes" id="UP001305414"/>
    </source>
</evidence>
<proteinExistence type="predicted"/>
<evidence type="ECO:0000313" key="8">
    <source>
        <dbReference type="EMBL" id="KAK5635927.1"/>
    </source>
</evidence>
<evidence type="ECO:0000256" key="1">
    <source>
        <dbReference type="ARBA" id="ARBA00004141"/>
    </source>
</evidence>
<keyword evidence="9" id="KW-1185">Reference proteome</keyword>
<dbReference type="AlphaFoldDB" id="A0AAN7ZA58"/>
<comment type="subcellular location">
    <subcellularLocation>
        <location evidence="1">Membrane</location>
        <topology evidence="1">Multi-pass membrane protein</topology>
    </subcellularLocation>
</comment>
<evidence type="ECO:0000256" key="7">
    <source>
        <dbReference type="SAM" id="Phobius"/>
    </source>
</evidence>
<feature type="transmembrane region" description="Helical" evidence="7">
    <location>
        <begin position="18"/>
        <end position="36"/>
    </location>
</feature>
<dbReference type="PANTHER" id="PTHR43791">
    <property type="entry name" value="PERMEASE-RELATED"/>
    <property type="match status" value="1"/>
</dbReference>
<accession>A0AAN7ZA58</accession>
<evidence type="ECO:0000256" key="5">
    <source>
        <dbReference type="ARBA" id="ARBA00023136"/>
    </source>
</evidence>
<keyword evidence="2" id="KW-0813">Transport</keyword>
<evidence type="ECO:0000256" key="3">
    <source>
        <dbReference type="ARBA" id="ARBA00022692"/>
    </source>
</evidence>
<protein>
    <recommendedName>
        <fullName evidence="10">Major facilitator superfamily (MFS) profile domain-containing protein</fullName>
    </recommendedName>
</protein>
<feature type="compositionally biased region" description="Basic and acidic residues" evidence="6">
    <location>
        <begin position="78"/>
        <end position="103"/>
    </location>
</feature>
<organism evidence="8 9">
    <name type="scientific">Xylaria bambusicola</name>
    <dbReference type="NCBI Taxonomy" id="326684"/>
    <lineage>
        <taxon>Eukaryota</taxon>
        <taxon>Fungi</taxon>
        <taxon>Dikarya</taxon>
        <taxon>Ascomycota</taxon>
        <taxon>Pezizomycotina</taxon>
        <taxon>Sordariomycetes</taxon>
        <taxon>Xylariomycetidae</taxon>
        <taxon>Xylariales</taxon>
        <taxon>Xylariaceae</taxon>
        <taxon>Xylaria</taxon>
    </lineage>
</organism>
<dbReference type="GO" id="GO:0016020">
    <property type="term" value="C:membrane"/>
    <property type="evidence" value="ECO:0007669"/>
    <property type="project" value="UniProtKB-SubCell"/>
</dbReference>
<evidence type="ECO:0000256" key="2">
    <source>
        <dbReference type="ARBA" id="ARBA00022448"/>
    </source>
</evidence>
<dbReference type="PANTHER" id="PTHR43791:SF52">
    <property type="entry name" value="TRANSPORTER, PUTATIVE (AFU_ORTHOLOGUE AFUA_1G11820)-RELATED"/>
    <property type="match status" value="1"/>
</dbReference>
<evidence type="ECO:0000256" key="6">
    <source>
        <dbReference type="SAM" id="MobiDB-lite"/>
    </source>
</evidence>